<feature type="signal peptide" evidence="2">
    <location>
        <begin position="1"/>
        <end position="28"/>
    </location>
</feature>
<dbReference type="EMBL" id="DF820456">
    <property type="protein sequence ID" value="GAK50646.1"/>
    <property type="molecule type" value="Genomic_DNA"/>
</dbReference>
<evidence type="ECO:0000256" key="1">
    <source>
        <dbReference type="ARBA" id="ARBA00022729"/>
    </source>
</evidence>
<gene>
    <name evidence="5" type="ORF">U14_01879</name>
</gene>
<dbReference type="AlphaFoldDB" id="A0A0S6VYY3"/>
<feature type="domain" description="Solute-binding protein family 3/N-terminal" evidence="3">
    <location>
        <begin position="36"/>
        <end position="264"/>
    </location>
</feature>
<evidence type="ECO:0000259" key="4">
    <source>
        <dbReference type="SMART" id="SM00079"/>
    </source>
</evidence>
<evidence type="ECO:0000313" key="6">
    <source>
        <dbReference type="Proteomes" id="UP000030700"/>
    </source>
</evidence>
<dbReference type="InterPro" id="IPR001320">
    <property type="entry name" value="Iontro_rcpt_C"/>
</dbReference>
<dbReference type="SMART" id="SM00079">
    <property type="entry name" value="PBPe"/>
    <property type="match status" value="1"/>
</dbReference>
<dbReference type="HOGENOM" id="CLU_019602_18_2_0"/>
<keyword evidence="6" id="KW-1185">Reference proteome</keyword>
<dbReference type="Gene3D" id="3.40.190.10">
    <property type="entry name" value="Periplasmic binding protein-like II"/>
    <property type="match status" value="2"/>
</dbReference>
<sequence length="268" mass="29888">MKKLMEMMRISVTVFMMFAATNMAEAMALPDLQGRTVAAVTGNDYTPLNFIDPKTGKAVGWEYDAVNEICKRLNCKVDWQVAAWDTMIAAIHDGQFDVGMDGITITDERKQQVDFSAPYMVSQQFMLVRADESRFSTAEEFKAQEKLLIGSQTGTTNFYVAVYSVLDGDEANPRIKLFENFGATVQALLGGDVDMVLMDAASSRGYIGANQGKLKTIGDPLGTEEFGFIFQPKSDLVEPFNAAIKSMQDDGFLEKLNTKWFFEYNQNQ</sequence>
<accession>A0A0S6VYY3</accession>
<protein>
    <submittedName>
        <fullName evidence="5">Amino acid ABC transporter substrate-binding protein, PAAT family</fullName>
    </submittedName>
</protein>
<keyword evidence="1 2" id="KW-0732">Signal</keyword>
<dbReference type="PANTHER" id="PTHR35936">
    <property type="entry name" value="MEMBRANE-BOUND LYTIC MUREIN TRANSGLYCOSYLASE F"/>
    <property type="match status" value="1"/>
</dbReference>
<dbReference type="PANTHER" id="PTHR35936:SF35">
    <property type="entry name" value="L-CYSTINE-BINDING PROTEIN TCYJ"/>
    <property type="match status" value="1"/>
</dbReference>
<feature type="domain" description="Ionotropic glutamate receptor C-terminal" evidence="4">
    <location>
        <begin position="36"/>
        <end position="263"/>
    </location>
</feature>
<name>A0A0S6VYY3_9BACT</name>
<evidence type="ECO:0000256" key="2">
    <source>
        <dbReference type="SAM" id="SignalP"/>
    </source>
</evidence>
<dbReference type="GO" id="GO:0015276">
    <property type="term" value="F:ligand-gated monoatomic ion channel activity"/>
    <property type="evidence" value="ECO:0007669"/>
    <property type="project" value="InterPro"/>
</dbReference>
<reference evidence="5" key="1">
    <citation type="journal article" date="2015" name="PeerJ">
        <title>First genomic representation of candidate bacterial phylum KSB3 points to enhanced environmental sensing as a trigger of wastewater bulking.</title>
        <authorList>
            <person name="Sekiguchi Y."/>
            <person name="Ohashi A."/>
            <person name="Parks D.H."/>
            <person name="Yamauchi T."/>
            <person name="Tyson G.W."/>
            <person name="Hugenholtz P."/>
        </authorList>
    </citation>
    <scope>NUCLEOTIDE SEQUENCE [LARGE SCALE GENOMIC DNA]</scope>
</reference>
<dbReference type="Proteomes" id="UP000030700">
    <property type="component" value="Unassembled WGS sequence"/>
</dbReference>
<dbReference type="Pfam" id="PF00497">
    <property type="entry name" value="SBP_bac_3"/>
    <property type="match status" value="1"/>
</dbReference>
<evidence type="ECO:0000259" key="3">
    <source>
        <dbReference type="SMART" id="SM00062"/>
    </source>
</evidence>
<dbReference type="GO" id="GO:0016020">
    <property type="term" value="C:membrane"/>
    <property type="evidence" value="ECO:0007669"/>
    <property type="project" value="InterPro"/>
</dbReference>
<dbReference type="SUPFAM" id="SSF53850">
    <property type="entry name" value="Periplasmic binding protein-like II"/>
    <property type="match status" value="1"/>
</dbReference>
<dbReference type="InterPro" id="IPR001638">
    <property type="entry name" value="Solute-binding_3/MltF_N"/>
</dbReference>
<feature type="chain" id="PRO_5006631547" evidence="2">
    <location>
        <begin position="29"/>
        <end position="268"/>
    </location>
</feature>
<dbReference type="STRING" id="1499966.U14_01879"/>
<proteinExistence type="predicted"/>
<evidence type="ECO:0000313" key="5">
    <source>
        <dbReference type="EMBL" id="GAK50646.1"/>
    </source>
</evidence>
<organism evidence="5">
    <name type="scientific">Candidatus Moduliflexus flocculans</name>
    <dbReference type="NCBI Taxonomy" id="1499966"/>
    <lineage>
        <taxon>Bacteria</taxon>
        <taxon>Candidatus Moduliflexota</taxon>
        <taxon>Candidatus Moduliflexia</taxon>
        <taxon>Candidatus Moduliflexales</taxon>
        <taxon>Candidatus Moduliflexaceae</taxon>
    </lineage>
</organism>
<dbReference type="SMART" id="SM00062">
    <property type="entry name" value="PBPb"/>
    <property type="match status" value="1"/>
</dbReference>